<sequence length="134" mass="14843">MTKSMPNSSYSGGRKTATARVQLVPGSAGTLFVNGKLASDYFQNNAVYLQNLLAASDLVKTETKYDAQVFVQGGGLSAQAQAIRLALSKAFVELFPEYRKSFKKPGFLTRDARIKERRKYGLKKARKAPQFSKR</sequence>
<dbReference type="SUPFAM" id="SSF54211">
    <property type="entry name" value="Ribosomal protein S5 domain 2-like"/>
    <property type="match status" value="1"/>
</dbReference>
<evidence type="ECO:0000256" key="4">
    <source>
        <dbReference type="ARBA" id="ARBA00035152"/>
    </source>
</evidence>
<dbReference type="GO" id="GO:0003723">
    <property type="term" value="F:RNA binding"/>
    <property type="evidence" value="ECO:0007669"/>
    <property type="project" value="TreeGrafter"/>
</dbReference>
<dbReference type="NCBIfam" id="NF001099">
    <property type="entry name" value="PRK00132.1"/>
    <property type="match status" value="1"/>
</dbReference>
<dbReference type="GO" id="GO:0003735">
    <property type="term" value="F:structural constituent of ribosome"/>
    <property type="evidence" value="ECO:0007669"/>
    <property type="project" value="InterPro"/>
</dbReference>
<dbReference type="GO" id="GO:0015935">
    <property type="term" value="C:small ribosomal subunit"/>
    <property type="evidence" value="ECO:0007669"/>
    <property type="project" value="TreeGrafter"/>
</dbReference>
<keyword evidence="2 6" id="KW-0689">Ribosomal protein</keyword>
<dbReference type="PROSITE" id="PS00360">
    <property type="entry name" value="RIBOSOMAL_S9"/>
    <property type="match status" value="1"/>
</dbReference>
<protein>
    <recommendedName>
        <fullName evidence="4">Small ribosomal subunit protein uS9c</fullName>
    </recommendedName>
    <alternativeName>
        <fullName evidence="5">30S ribosomal protein S9, chloroplastic</fullName>
    </alternativeName>
</protein>
<dbReference type="InterPro" id="IPR014721">
    <property type="entry name" value="Ribsml_uS5_D2-typ_fold_subgr"/>
</dbReference>
<reference evidence="7" key="1">
    <citation type="journal article" date="2017" name="Sci. Rep.">
        <title>Multiple origins of endosymbionts in Chlorellaceae with no reductive effects on the plastid or mitochondrial genomes.</title>
        <authorList>
            <person name="Fan W."/>
            <person name="Guo W."/>
            <person name="Van Etten J.L."/>
            <person name="Mower J.P."/>
        </authorList>
    </citation>
    <scope>NUCLEOTIDE SEQUENCE</scope>
</reference>
<evidence type="ECO:0000256" key="5">
    <source>
        <dbReference type="ARBA" id="ARBA00035437"/>
    </source>
</evidence>
<dbReference type="InterPro" id="IPR020568">
    <property type="entry name" value="Ribosomal_Su5_D2-typ_SF"/>
</dbReference>
<dbReference type="HAMAP" id="MF_00532_B">
    <property type="entry name" value="Ribosomal_uS9_B"/>
    <property type="match status" value="1"/>
</dbReference>
<dbReference type="InterPro" id="IPR020574">
    <property type="entry name" value="Ribosomal_uS9_CS"/>
</dbReference>
<evidence type="ECO:0000313" key="7">
    <source>
        <dbReference type="EMBL" id="AST08727.1"/>
    </source>
</evidence>
<proteinExistence type="inferred from homology"/>
<evidence type="ECO:0000256" key="1">
    <source>
        <dbReference type="ARBA" id="ARBA00005251"/>
    </source>
</evidence>
<dbReference type="InterPro" id="IPR000754">
    <property type="entry name" value="Ribosomal_uS9"/>
</dbReference>
<dbReference type="RefSeq" id="YP_009455915.1">
    <property type="nucleotide sequence ID" value="NC_036805.1"/>
</dbReference>
<name>A0A2I4S6R1_9CHLO</name>
<dbReference type="GeneID" id="35656199"/>
<dbReference type="Pfam" id="PF00380">
    <property type="entry name" value="Ribosomal_S9"/>
    <property type="match status" value="1"/>
</dbReference>
<evidence type="ECO:0000256" key="6">
    <source>
        <dbReference type="RuleBase" id="RU003815"/>
    </source>
</evidence>
<dbReference type="PANTHER" id="PTHR21569:SF1">
    <property type="entry name" value="SMALL RIBOSOMAL SUBUNIT PROTEIN US9M"/>
    <property type="match status" value="1"/>
</dbReference>
<dbReference type="InterPro" id="IPR023035">
    <property type="entry name" value="Ribosomal_uS9_bac/plastid"/>
</dbReference>
<dbReference type="EMBL" id="KY629616">
    <property type="protein sequence ID" value="AST08727.1"/>
    <property type="molecule type" value="Genomic_DNA"/>
</dbReference>
<evidence type="ECO:0000256" key="3">
    <source>
        <dbReference type="ARBA" id="ARBA00023274"/>
    </source>
</evidence>
<gene>
    <name evidence="7" type="primary">rps9</name>
</gene>
<comment type="similarity">
    <text evidence="1 6">Belongs to the universal ribosomal protein uS9 family.</text>
</comment>
<keyword evidence="7" id="KW-0934">Plastid</keyword>
<dbReference type="PANTHER" id="PTHR21569">
    <property type="entry name" value="RIBOSOMAL PROTEIN S9"/>
    <property type="match status" value="1"/>
</dbReference>
<organism evidence="7">
    <name type="scientific">Chlorella heliozoae</name>
    <dbReference type="NCBI Taxonomy" id="554066"/>
    <lineage>
        <taxon>Eukaryota</taxon>
        <taxon>Viridiplantae</taxon>
        <taxon>Chlorophyta</taxon>
        <taxon>core chlorophytes</taxon>
        <taxon>Trebouxiophyceae</taxon>
        <taxon>Chlorellales</taxon>
        <taxon>Chlorellaceae</taxon>
        <taxon>Chlorella clade</taxon>
        <taxon>Chlorella</taxon>
    </lineage>
</organism>
<geneLocation type="plastid" evidence="7"/>
<dbReference type="GO" id="GO:0006412">
    <property type="term" value="P:translation"/>
    <property type="evidence" value="ECO:0007669"/>
    <property type="project" value="InterPro"/>
</dbReference>
<dbReference type="Gene3D" id="3.30.230.10">
    <property type="match status" value="1"/>
</dbReference>
<dbReference type="GO" id="GO:0005737">
    <property type="term" value="C:cytoplasm"/>
    <property type="evidence" value="ECO:0007669"/>
    <property type="project" value="UniProtKB-ARBA"/>
</dbReference>
<keyword evidence="3 6" id="KW-0687">Ribonucleoprotein</keyword>
<dbReference type="AlphaFoldDB" id="A0A2I4S6R1"/>
<evidence type="ECO:0000256" key="2">
    <source>
        <dbReference type="ARBA" id="ARBA00022980"/>
    </source>
</evidence>
<accession>A0A2I4S6R1</accession>